<keyword evidence="4" id="KW-0255">Endonuclease</keyword>
<feature type="domain" description="Integrase catalytic" evidence="6">
    <location>
        <begin position="837"/>
        <end position="924"/>
    </location>
</feature>
<feature type="compositionally biased region" description="Basic and acidic residues" evidence="5">
    <location>
        <begin position="234"/>
        <end position="244"/>
    </location>
</feature>
<name>A0A6L2KQK8_TANCI</name>
<evidence type="ECO:0000256" key="3">
    <source>
        <dbReference type="ARBA" id="ARBA00022722"/>
    </source>
</evidence>
<feature type="region of interest" description="Disordered" evidence="5">
    <location>
        <begin position="162"/>
        <end position="205"/>
    </location>
</feature>
<dbReference type="GO" id="GO:0003676">
    <property type="term" value="F:nucleic acid binding"/>
    <property type="evidence" value="ECO:0007669"/>
    <property type="project" value="InterPro"/>
</dbReference>
<reference evidence="7" key="1">
    <citation type="journal article" date="2019" name="Sci. Rep.">
        <title>Draft genome of Tanacetum cinerariifolium, the natural source of mosquito coil.</title>
        <authorList>
            <person name="Yamashiro T."/>
            <person name="Shiraishi A."/>
            <person name="Satake H."/>
            <person name="Nakayama K."/>
        </authorList>
    </citation>
    <scope>NUCLEOTIDE SEQUENCE</scope>
</reference>
<keyword evidence="7" id="KW-0695">RNA-directed DNA polymerase</keyword>
<comment type="caution">
    <text evidence="7">The sequence shown here is derived from an EMBL/GenBank/DDBJ whole genome shotgun (WGS) entry which is preliminary data.</text>
</comment>
<keyword evidence="4" id="KW-0378">Hydrolase</keyword>
<dbReference type="PROSITE" id="PS50994">
    <property type="entry name" value="INTEGRASE"/>
    <property type="match status" value="1"/>
</dbReference>
<dbReference type="EMBL" id="BKCJ010002888">
    <property type="protein sequence ID" value="GEU51586.1"/>
    <property type="molecule type" value="Genomic_DNA"/>
</dbReference>
<protein>
    <submittedName>
        <fullName evidence="7">Reverse transcriptase domain-containing protein</fullName>
    </submittedName>
</protein>
<evidence type="ECO:0000313" key="7">
    <source>
        <dbReference type="EMBL" id="GEU51586.1"/>
    </source>
</evidence>
<dbReference type="SUPFAM" id="SSF53098">
    <property type="entry name" value="Ribonuclease H-like"/>
    <property type="match status" value="1"/>
</dbReference>
<dbReference type="Gene3D" id="1.10.340.70">
    <property type="match status" value="1"/>
</dbReference>
<dbReference type="InterPro" id="IPR050951">
    <property type="entry name" value="Retrovirus_Pol_polyprotein"/>
</dbReference>
<evidence type="ECO:0000256" key="2">
    <source>
        <dbReference type="ARBA" id="ARBA00022695"/>
    </source>
</evidence>
<feature type="region of interest" description="Disordered" evidence="5">
    <location>
        <begin position="227"/>
        <end position="255"/>
    </location>
</feature>
<dbReference type="GO" id="GO:0004519">
    <property type="term" value="F:endonuclease activity"/>
    <property type="evidence" value="ECO:0007669"/>
    <property type="project" value="UniProtKB-KW"/>
</dbReference>
<evidence type="ECO:0000256" key="4">
    <source>
        <dbReference type="ARBA" id="ARBA00022759"/>
    </source>
</evidence>
<dbReference type="InterPro" id="IPR000477">
    <property type="entry name" value="RT_dom"/>
</dbReference>
<dbReference type="PANTHER" id="PTHR37984">
    <property type="entry name" value="PROTEIN CBG26694"/>
    <property type="match status" value="1"/>
</dbReference>
<dbReference type="InterPro" id="IPR012337">
    <property type="entry name" value="RNaseH-like_sf"/>
</dbReference>
<dbReference type="Gene3D" id="3.10.10.10">
    <property type="entry name" value="HIV Type 1 Reverse Transcriptase, subunit A, domain 1"/>
    <property type="match status" value="1"/>
</dbReference>
<gene>
    <name evidence="7" type="ORF">Tci_023564</name>
</gene>
<keyword evidence="3" id="KW-0540">Nuclease</keyword>
<dbReference type="Pfam" id="PF08284">
    <property type="entry name" value="RVP_2"/>
    <property type="match status" value="1"/>
</dbReference>
<dbReference type="GO" id="GO:0003964">
    <property type="term" value="F:RNA-directed DNA polymerase activity"/>
    <property type="evidence" value="ECO:0007669"/>
    <property type="project" value="UniProtKB-KW"/>
</dbReference>
<dbReference type="Pfam" id="PF17921">
    <property type="entry name" value="Integrase_H2C2"/>
    <property type="match status" value="1"/>
</dbReference>
<dbReference type="Pfam" id="PF00078">
    <property type="entry name" value="RVT_1"/>
    <property type="match status" value="1"/>
</dbReference>
<feature type="compositionally biased region" description="Basic and acidic residues" evidence="5">
    <location>
        <begin position="164"/>
        <end position="174"/>
    </location>
</feature>
<organism evidence="7">
    <name type="scientific">Tanacetum cinerariifolium</name>
    <name type="common">Dalmatian daisy</name>
    <name type="synonym">Chrysanthemum cinerariifolium</name>
    <dbReference type="NCBI Taxonomy" id="118510"/>
    <lineage>
        <taxon>Eukaryota</taxon>
        <taxon>Viridiplantae</taxon>
        <taxon>Streptophyta</taxon>
        <taxon>Embryophyta</taxon>
        <taxon>Tracheophyta</taxon>
        <taxon>Spermatophyta</taxon>
        <taxon>Magnoliopsida</taxon>
        <taxon>eudicotyledons</taxon>
        <taxon>Gunneridae</taxon>
        <taxon>Pentapetalae</taxon>
        <taxon>asterids</taxon>
        <taxon>campanulids</taxon>
        <taxon>Asterales</taxon>
        <taxon>Asteraceae</taxon>
        <taxon>Asteroideae</taxon>
        <taxon>Anthemideae</taxon>
        <taxon>Anthemidinae</taxon>
        <taxon>Tanacetum</taxon>
    </lineage>
</organism>
<feature type="compositionally biased region" description="Low complexity" evidence="5">
    <location>
        <begin position="196"/>
        <end position="205"/>
    </location>
</feature>
<dbReference type="CDD" id="cd01647">
    <property type="entry name" value="RT_LTR"/>
    <property type="match status" value="1"/>
</dbReference>
<dbReference type="AlphaFoldDB" id="A0A6L2KQK8"/>
<dbReference type="InterPro" id="IPR041588">
    <property type="entry name" value="Integrase_H2C2"/>
</dbReference>
<dbReference type="InterPro" id="IPR036397">
    <property type="entry name" value="RNaseH_sf"/>
</dbReference>
<dbReference type="SUPFAM" id="SSF56672">
    <property type="entry name" value="DNA/RNA polymerases"/>
    <property type="match status" value="1"/>
</dbReference>
<evidence type="ECO:0000259" key="6">
    <source>
        <dbReference type="PROSITE" id="PS50994"/>
    </source>
</evidence>
<dbReference type="InterPro" id="IPR001584">
    <property type="entry name" value="Integrase_cat-core"/>
</dbReference>
<dbReference type="InterPro" id="IPR043502">
    <property type="entry name" value="DNA/RNA_pol_sf"/>
</dbReference>
<proteinExistence type="predicted"/>
<dbReference type="InterPro" id="IPR021109">
    <property type="entry name" value="Peptidase_aspartic_dom_sf"/>
</dbReference>
<dbReference type="Gene3D" id="3.30.420.10">
    <property type="entry name" value="Ribonuclease H-like superfamily/Ribonuclease H"/>
    <property type="match status" value="1"/>
</dbReference>
<dbReference type="Gene3D" id="3.30.70.270">
    <property type="match status" value="1"/>
</dbReference>
<dbReference type="Gene3D" id="2.40.70.10">
    <property type="entry name" value="Acid Proteases"/>
    <property type="match status" value="1"/>
</dbReference>
<evidence type="ECO:0000256" key="1">
    <source>
        <dbReference type="ARBA" id="ARBA00022679"/>
    </source>
</evidence>
<dbReference type="InterPro" id="IPR043128">
    <property type="entry name" value="Rev_trsase/Diguanyl_cyclase"/>
</dbReference>
<sequence>MMRDTDLSKDKSGLESPQEFQRSWSLLLSPSSPCKFTSTPIASVLVASPVPGALSPVRTDLLPPCKRIRDFHFVTDFEDKEVDLGVDVEDSYEPYTVPDIDPDVQVDIDACIMFANDISARWMEVRVEVETAIKGEAETSMRDAINELISKCVEKALKAYDASRNPETKTKIEDEQQDDNVEANGDNGNGNGNGNSNGNPNVNNEGVDAIRIANNLMDQKLKGYAIKNAKNKRRFDNNPRDNHGQHQPFKRQNVNGQNVEELIRLETMLKGKCMLELCLTATSAKCTTKGHRASVRNQTRVTCYEYERQGHYRSECPKLRKQNRENKTWNKTGNNEAKKELIQLEEEELTQIPTGCTLGLLGHSFNIDLMHVEPGSFDVIIGMDWLAKYHAVIVCDKKVVRIPYGDEVLIIEGDRCNCGKVFPEDLPGLPPTRQVEFQIDLVLGATPVAQSSYHLAPSEMQELSTQLQELSDKGEEPIPISRIDDLFDQLQGSRVYSKIDLRSGYHQLRVCEEDIPKTVFRTRYGHYEFQVMPFGLTNALTVFMNLINQVCKPYLDKFMIFFVDDILIYSKKKKEHEGYLKLILSEGIHVDPTKIESVKEWAVKFDWGKKKEAAFQLLKQKLCSALILVYPKEVRTLWSTAMLRIRVGLSFDAKGEGHSLRISLTQGKANLVADALSRKERIKPLKEEKYIIEDLHGMINKIEPRADRMLCLNNRSWILRFGDLRALIMHESHKSKYSIHPGLNKMYQDLKRMYWWPNMKAKIATYISKCLPCAKVKAEYQKPFGLLVQPEIPRWKWEKITMDFITELPKTATGQDIIWVIVDRLTKSAHFLPKKETDSMEKLMRRYLKEKALGTQLDMSTAYHPQTGGQSERTIQTLKDMLRACVLDFKKGWDGHLPLVKFSYNNSYHTSIKVAPFEVLYGRECRSPICWAEVGDSQLTGPEIVHKTTKKIVQIKSHIQAAHDH</sequence>
<dbReference type="GO" id="GO:0015074">
    <property type="term" value="P:DNA integration"/>
    <property type="evidence" value="ECO:0007669"/>
    <property type="project" value="InterPro"/>
</dbReference>
<dbReference type="PANTHER" id="PTHR37984:SF5">
    <property type="entry name" value="PROTEIN NYNRIN-LIKE"/>
    <property type="match status" value="1"/>
</dbReference>
<keyword evidence="1" id="KW-0808">Transferase</keyword>
<accession>A0A6L2KQK8</accession>
<evidence type="ECO:0000256" key="5">
    <source>
        <dbReference type="SAM" id="MobiDB-lite"/>
    </source>
</evidence>
<keyword evidence="2" id="KW-0548">Nucleotidyltransferase</keyword>